<dbReference type="RefSeq" id="WP_092387657.1">
    <property type="nucleotide sequence ID" value="NZ_LT629787.1"/>
</dbReference>
<evidence type="ECO:0000313" key="1">
    <source>
        <dbReference type="EMBL" id="SDU25001.1"/>
    </source>
</evidence>
<dbReference type="Proteomes" id="UP000243924">
    <property type="component" value="Chromosome I"/>
</dbReference>
<name>A0A1H2GZN6_9GAMM</name>
<evidence type="ECO:0000313" key="2">
    <source>
        <dbReference type="Proteomes" id="UP000243924"/>
    </source>
</evidence>
<organism evidence="1 2">
    <name type="scientific">Halopseudomonas salegens</name>
    <dbReference type="NCBI Taxonomy" id="1434072"/>
    <lineage>
        <taxon>Bacteria</taxon>
        <taxon>Pseudomonadati</taxon>
        <taxon>Pseudomonadota</taxon>
        <taxon>Gammaproteobacteria</taxon>
        <taxon>Pseudomonadales</taxon>
        <taxon>Pseudomonadaceae</taxon>
        <taxon>Halopseudomonas</taxon>
    </lineage>
</organism>
<dbReference type="AlphaFoldDB" id="A0A1H2GZN6"/>
<protein>
    <recommendedName>
        <fullName evidence="3">YqjK-like protein</fullName>
    </recommendedName>
</protein>
<keyword evidence="2" id="KW-1185">Reference proteome</keyword>
<dbReference type="STRING" id="1434072.SAMN05216210_2665"/>
<accession>A0A1H2GZN6</accession>
<evidence type="ECO:0008006" key="3">
    <source>
        <dbReference type="Google" id="ProtNLM"/>
    </source>
</evidence>
<sequence>MSTRQLIARVDALEQQLNLQRATLQLNTRQRVTVLKSISPLWLLVGGLAAGVLTGRFVHSGQHAAYALTLGGLKIWRLYEVILPSLVGGAGE</sequence>
<dbReference type="EMBL" id="LT629787">
    <property type="protein sequence ID" value="SDU25001.1"/>
    <property type="molecule type" value="Genomic_DNA"/>
</dbReference>
<reference evidence="2" key="1">
    <citation type="submission" date="2016-10" db="EMBL/GenBank/DDBJ databases">
        <authorList>
            <person name="Varghese N."/>
            <person name="Submissions S."/>
        </authorList>
    </citation>
    <scope>NUCLEOTIDE SEQUENCE [LARGE SCALE GENOMIC DNA]</scope>
    <source>
        <strain evidence="2">CECT 8338</strain>
    </source>
</reference>
<proteinExistence type="predicted"/>
<gene>
    <name evidence="1" type="ORF">SAMN05216210_2665</name>
</gene>